<dbReference type="RefSeq" id="WP_148606264.1">
    <property type="nucleotide sequence ID" value="NZ_BSUV01000001.1"/>
</dbReference>
<sequence length="276" mass="31994">MKIEIINALTDVNQKGPAWQIEQVKSGNSDELWLATPHEDAVYLVKNLGLDPTKVFDIYAQSYLTDIDETTGIWWGDLSVPNDAQLVVYPDWSKYVISQGQVLAKVRWFGHSKRIVQAVVWQDIDGEIDYKDIYLRNGKLFAKQYFSEGQLLNTNFYFGQNNVMVEDYYFEGQRNFVYAQQQKYASAENYILHTLAQYPENDYRITQLQRVPNLSAKHTTLTIIDDIVDEQGRILPNLEKILKDDTHNVSSVLVDKKNYRLLRLSGLPVKKVHRLN</sequence>
<gene>
    <name evidence="1" type="ORF">ESZ47_07625</name>
</gene>
<dbReference type="AlphaFoldDB" id="A0A6P2CN01"/>
<evidence type="ECO:0000313" key="1">
    <source>
        <dbReference type="EMBL" id="TYC46335.1"/>
    </source>
</evidence>
<comment type="caution">
    <text evidence="1">The sequence shown here is derived from an EMBL/GenBank/DDBJ whole genome shotgun (WGS) entry which is preliminary data.</text>
</comment>
<accession>A0A6P2CN01</accession>
<dbReference type="GO" id="GO:0016740">
    <property type="term" value="F:transferase activity"/>
    <property type="evidence" value="ECO:0007669"/>
    <property type="project" value="UniProtKB-KW"/>
</dbReference>
<keyword evidence="1" id="KW-0808">Transferase</keyword>
<keyword evidence="2" id="KW-1185">Reference proteome</keyword>
<evidence type="ECO:0000313" key="2">
    <source>
        <dbReference type="Proteomes" id="UP000442244"/>
    </source>
</evidence>
<dbReference type="Proteomes" id="UP000442244">
    <property type="component" value="Unassembled WGS sequence"/>
</dbReference>
<proteinExistence type="predicted"/>
<dbReference type="EMBL" id="SDGY01000005">
    <property type="protein sequence ID" value="TYC46335.1"/>
    <property type="molecule type" value="Genomic_DNA"/>
</dbReference>
<organism evidence="1 2">
    <name type="scientific">Leuconostoc litchii</name>
    <dbReference type="NCBI Taxonomy" id="1981069"/>
    <lineage>
        <taxon>Bacteria</taxon>
        <taxon>Bacillati</taxon>
        <taxon>Bacillota</taxon>
        <taxon>Bacilli</taxon>
        <taxon>Lactobacillales</taxon>
        <taxon>Lactobacillaceae</taxon>
        <taxon>Leuconostoc</taxon>
    </lineage>
</organism>
<reference evidence="1 2" key="1">
    <citation type="submission" date="2019-01" db="EMBL/GenBank/DDBJ databases">
        <title>Leuconostoc litchii sp. nov., a novel lactic acid bacterium isolated from lychee.</title>
        <authorList>
            <person name="Wang L.-T."/>
        </authorList>
    </citation>
    <scope>NUCLEOTIDE SEQUENCE [LARGE SCALE GENOMIC DNA]</scope>
    <source>
        <strain evidence="1 2">MB7</strain>
    </source>
</reference>
<name>A0A6P2CN01_9LACO</name>
<protein>
    <submittedName>
        <fullName evidence="1">Glycosyltransferase</fullName>
    </submittedName>
</protein>
<dbReference type="OrthoDB" id="2136618at2"/>